<feature type="coiled-coil region" evidence="1">
    <location>
        <begin position="58"/>
        <end position="143"/>
    </location>
</feature>
<feature type="compositionally biased region" description="Basic and acidic residues" evidence="2">
    <location>
        <begin position="190"/>
        <end position="199"/>
    </location>
</feature>
<accession>A0A098TJW2</accession>
<dbReference type="EMBL" id="JJML01000036">
    <property type="protein sequence ID" value="KGF72132.1"/>
    <property type="molecule type" value="Genomic_DNA"/>
</dbReference>
<feature type="region of interest" description="Disordered" evidence="2">
    <location>
        <begin position="180"/>
        <end position="226"/>
    </location>
</feature>
<dbReference type="AlphaFoldDB" id="A0A098TJW2"/>
<sequence length="226" mass="26340">MQHPAEALDVQRELNKLEEMILDSPRLPFSGRTLVDEEHILDQVDLIRLSLPAAFHEAEEMVRRKDELLSQAEHYAQERIDQAERQAAQILDEIGIIQQAEQEARQIRQRVQQECEAAQTHTMAEIERMHRQAQQELEEMRRLAISECHDIQHEADVYADRVLKSMEQQLGEMMRVIRNGRQQLQPEPPPSRREQREDGTTTNPGRPTPPAVHTQTQTRMPERIKG</sequence>
<evidence type="ECO:0000313" key="4">
    <source>
        <dbReference type="Proteomes" id="UP000030170"/>
    </source>
</evidence>
<keyword evidence="4" id="KW-1185">Reference proteome</keyword>
<evidence type="ECO:0000313" key="3">
    <source>
        <dbReference type="EMBL" id="KGF72132.1"/>
    </source>
</evidence>
<reference evidence="3 4" key="1">
    <citation type="journal article" date="2014" name="Mol. Ecol.">
        <title>Evolution of Synechococcus.</title>
        <authorList>
            <person name="Dvorak P."/>
            <person name="Casamatta D."/>
            <person name="Hasler P."/>
            <person name="Poulickova A."/>
            <person name="Ondrej V."/>
            <person name="Sanges R."/>
        </authorList>
    </citation>
    <scope>NUCLEOTIDE SEQUENCE [LARGE SCALE GENOMIC DNA]</scope>
    <source>
        <strain evidence="3 4">CAUP A 1101</strain>
    </source>
</reference>
<dbReference type="SUPFAM" id="SSF58113">
    <property type="entry name" value="Apolipoprotein A-I"/>
    <property type="match status" value="1"/>
</dbReference>
<dbReference type="CDD" id="cd06503">
    <property type="entry name" value="ATP-synt_Fo_b"/>
    <property type="match status" value="1"/>
</dbReference>
<gene>
    <name evidence="3" type="ORF">DO97_11895</name>
</gene>
<evidence type="ECO:0008006" key="5">
    <source>
        <dbReference type="Google" id="ProtNLM"/>
    </source>
</evidence>
<organism evidence="3 4">
    <name type="scientific">Neosynechococcus sphagnicola sy1</name>
    <dbReference type="NCBI Taxonomy" id="1497020"/>
    <lineage>
        <taxon>Bacteria</taxon>
        <taxon>Bacillati</taxon>
        <taxon>Cyanobacteriota</taxon>
        <taxon>Cyanophyceae</taxon>
        <taxon>Neosynechococcales</taxon>
        <taxon>Neosynechococcaceae</taxon>
        <taxon>Neosynechococcus</taxon>
    </lineage>
</organism>
<dbReference type="Proteomes" id="UP000030170">
    <property type="component" value="Unassembled WGS sequence"/>
</dbReference>
<dbReference type="STRING" id="1497020.DO97_11895"/>
<evidence type="ECO:0000256" key="2">
    <source>
        <dbReference type="SAM" id="MobiDB-lite"/>
    </source>
</evidence>
<name>A0A098TJW2_9CYAN</name>
<protein>
    <recommendedName>
        <fullName evidence="5">ATP synthase F0 subunit B</fullName>
    </recommendedName>
</protein>
<keyword evidence="1" id="KW-0175">Coiled coil</keyword>
<comment type="caution">
    <text evidence="3">The sequence shown here is derived from an EMBL/GenBank/DDBJ whole genome shotgun (WGS) entry which is preliminary data.</text>
</comment>
<evidence type="ECO:0000256" key="1">
    <source>
        <dbReference type="SAM" id="Coils"/>
    </source>
</evidence>
<proteinExistence type="predicted"/>